<dbReference type="OrthoDB" id="9766860at2"/>
<evidence type="ECO:0000256" key="2">
    <source>
        <dbReference type="ARBA" id="ARBA00010265"/>
    </source>
</evidence>
<feature type="transmembrane region" description="Helical" evidence="7">
    <location>
        <begin position="32"/>
        <end position="50"/>
    </location>
</feature>
<dbReference type="GO" id="GO:0016020">
    <property type="term" value="C:membrane"/>
    <property type="evidence" value="ECO:0007669"/>
    <property type="project" value="UniProtKB-SubCell"/>
</dbReference>
<evidence type="ECO:0000256" key="4">
    <source>
        <dbReference type="ARBA" id="ARBA00022989"/>
    </source>
</evidence>
<dbReference type="AlphaFoldDB" id="A0A917JQY9"/>
<evidence type="ECO:0008006" key="10">
    <source>
        <dbReference type="Google" id="ProtNLM"/>
    </source>
</evidence>
<organism evidence="8 9">
    <name type="scientific">Legionella impletisoli</name>
    <dbReference type="NCBI Taxonomy" id="343510"/>
    <lineage>
        <taxon>Bacteria</taxon>
        <taxon>Pseudomonadati</taxon>
        <taxon>Pseudomonadota</taxon>
        <taxon>Gammaproteobacteria</taxon>
        <taxon>Legionellales</taxon>
        <taxon>Legionellaceae</taxon>
        <taxon>Legionella</taxon>
    </lineage>
</organism>
<accession>A0A917JQY9</accession>
<dbReference type="EMBL" id="BMOB01000003">
    <property type="protein sequence ID" value="GGI82551.1"/>
    <property type="molecule type" value="Genomic_DNA"/>
</dbReference>
<dbReference type="InterPro" id="IPR005498">
    <property type="entry name" value="T4SS_VirB10/TraB/TrbI"/>
</dbReference>
<evidence type="ECO:0000256" key="7">
    <source>
        <dbReference type="SAM" id="Phobius"/>
    </source>
</evidence>
<dbReference type="Pfam" id="PF03743">
    <property type="entry name" value="TrbI"/>
    <property type="match status" value="1"/>
</dbReference>
<feature type="region of interest" description="Disordered" evidence="6">
    <location>
        <begin position="88"/>
        <end position="109"/>
    </location>
</feature>
<gene>
    <name evidence="8" type="ORF">GCM10007966_08980</name>
</gene>
<evidence type="ECO:0000256" key="1">
    <source>
        <dbReference type="ARBA" id="ARBA00004167"/>
    </source>
</evidence>
<keyword evidence="5 7" id="KW-0472">Membrane</keyword>
<dbReference type="CDD" id="cd16429">
    <property type="entry name" value="VirB10"/>
    <property type="match status" value="1"/>
</dbReference>
<evidence type="ECO:0000313" key="9">
    <source>
        <dbReference type="Proteomes" id="UP000630149"/>
    </source>
</evidence>
<name>A0A917JQY9_9GAMM</name>
<keyword evidence="9" id="KW-1185">Reference proteome</keyword>
<proteinExistence type="inferred from homology"/>
<dbReference type="Proteomes" id="UP000630149">
    <property type="component" value="Unassembled WGS sequence"/>
</dbReference>
<evidence type="ECO:0000256" key="6">
    <source>
        <dbReference type="SAM" id="MobiDB-lite"/>
    </source>
</evidence>
<sequence length="365" mass="39892">MSDKNKSNAFDAISKLNQVAKNPKLAQFKDKLIWVGMIAVCLLVALTSFMPKHAAKAENDMQEKQDVSTQLKQNMAYIDSLKENKKPVLTQGYRGGDPYHPPKLRTSTPKEVLSQETLARMNAPSTFFSTALSENQTTIGKEKNPSHTLTGDNPNAIFLNQQSDITAVNAKQIPHPDLTVPAGEMIPATMETAINSELAGMTRAITTRDIYALVGNKVLIPKGSTLIGQFNSAVTQGQSRIFVVWNRVQMANGVIVTLQSPSTDSIGRAGSGADYIDRHFFERFGTGALLSVLGAYSAIGGVKSQDEYNSVAQYRMNIANSFQQAANQTFTQDLVTKPTLQINQGAMINVFVAHDLDFYTVAKRI</sequence>
<protein>
    <recommendedName>
        <fullName evidence="10">Protein LvhB10</fullName>
    </recommendedName>
</protein>
<reference evidence="8" key="2">
    <citation type="submission" date="2020-09" db="EMBL/GenBank/DDBJ databases">
        <authorList>
            <person name="Sun Q."/>
            <person name="Ohkuma M."/>
        </authorList>
    </citation>
    <scope>NUCLEOTIDE SEQUENCE</scope>
    <source>
        <strain evidence="8">JCM 13919</strain>
    </source>
</reference>
<dbReference type="RefSeq" id="WP_131776172.1">
    <property type="nucleotide sequence ID" value="NZ_BMOB01000003.1"/>
</dbReference>
<keyword evidence="4 7" id="KW-1133">Transmembrane helix</keyword>
<keyword evidence="3 7" id="KW-0812">Transmembrane</keyword>
<evidence type="ECO:0000313" key="8">
    <source>
        <dbReference type="EMBL" id="GGI82551.1"/>
    </source>
</evidence>
<evidence type="ECO:0000256" key="3">
    <source>
        <dbReference type="ARBA" id="ARBA00022692"/>
    </source>
</evidence>
<comment type="similarity">
    <text evidence="2">Belongs to the TrbI/VirB10 family.</text>
</comment>
<comment type="subcellular location">
    <subcellularLocation>
        <location evidence="1">Membrane</location>
        <topology evidence="1">Single-pass membrane protein</topology>
    </subcellularLocation>
</comment>
<comment type="caution">
    <text evidence="8">The sequence shown here is derived from an EMBL/GenBank/DDBJ whole genome shotgun (WGS) entry which is preliminary data.</text>
</comment>
<evidence type="ECO:0000256" key="5">
    <source>
        <dbReference type="ARBA" id="ARBA00023136"/>
    </source>
</evidence>
<reference evidence="8" key="1">
    <citation type="journal article" date="2014" name="Int. J. Syst. Evol. Microbiol.">
        <title>Complete genome sequence of Corynebacterium casei LMG S-19264T (=DSM 44701T), isolated from a smear-ripened cheese.</title>
        <authorList>
            <consortium name="US DOE Joint Genome Institute (JGI-PGF)"/>
            <person name="Walter F."/>
            <person name="Albersmeier A."/>
            <person name="Kalinowski J."/>
            <person name="Ruckert C."/>
        </authorList>
    </citation>
    <scope>NUCLEOTIDE SEQUENCE</scope>
    <source>
        <strain evidence="8">JCM 13919</strain>
    </source>
</reference>
<dbReference type="Gene3D" id="2.40.128.260">
    <property type="entry name" value="Type IV secretion system, VirB10/TraB/TrbI"/>
    <property type="match status" value="1"/>
</dbReference>
<dbReference type="InterPro" id="IPR042217">
    <property type="entry name" value="T4SS_VirB10/TrbI"/>
</dbReference>